<dbReference type="InterPro" id="IPR001333">
    <property type="entry name" value="Peptidase_M32_Taq"/>
</dbReference>
<evidence type="ECO:0000313" key="3">
    <source>
        <dbReference type="Proteomes" id="UP000094669"/>
    </source>
</evidence>
<sequence length="508" mass="58383">MWEIELGNWEKDLPGFWKYRKEFERIIHLRNILSVLHWDLEVALPEAGQEERAEQIGLLSGMAHEAFAGHTFKELAEKAFEENNKRNLPGKELRNRELELLFRDLKRASSVPSTWVEKFAKLTSQAHSVWTEARKKNDSTAFIQTLQELLDLTLQKTEYLGYETEAYDSLLEDYEEGARAESLHDLFESLRKSLVPLVSRSRDVSSPFKGKFPVSLQKSFNERLPELLGLPKNISRLDASAHPFSTSLGSFDKRITTRYDEDDPLSSVYSVLHETGHALYETGISLMQGAYSPLKDSASLGLHESQSRLWENQVGRSKEFWETVYPDFISCLNISERDLPFATLYKFVNRAKPSLIRVEADQVTYNLHIILRFRLERALLRKELKLKELSEAWNAGMKELLGIEVPNDSQGYLQDVHWSSGAFGYFPTYTLGNIYAAQLYSCFLSKHPNFPNELQGGNTATLLRWLRENVHQKGRKFQADEILSQATGEGPNAKYLVDYLSSKLEEQE</sequence>
<dbReference type="PANTHER" id="PTHR34217:SF1">
    <property type="entry name" value="CARBOXYPEPTIDASE 1"/>
    <property type="match status" value="1"/>
</dbReference>
<dbReference type="PRINTS" id="PR00998">
    <property type="entry name" value="CRBOXYPTASET"/>
</dbReference>
<accession>A0ABX4YJE8</accession>
<evidence type="ECO:0000313" key="2">
    <source>
        <dbReference type="EMBL" id="PNV75415.1"/>
    </source>
</evidence>
<keyword evidence="1 2" id="KW-0121">Carboxypeptidase</keyword>
<proteinExistence type="inferred from homology"/>
<keyword evidence="1" id="KW-0378">Hydrolase</keyword>
<name>A0ABX4YJE8_9LEPT</name>
<organism evidence="2 3">
    <name type="scientific">Leptospira inadai serovar Lyme</name>
    <dbReference type="NCBI Taxonomy" id="293084"/>
    <lineage>
        <taxon>Bacteria</taxon>
        <taxon>Pseudomonadati</taxon>
        <taxon>Spirochaetota</taxon>
        <taxon>Spirochaetia</taxon>
        <taxon>Leptospirales</taxon>
        <taxon>Leptospiraceae</taxon>
        <taxon>Leptospira</taxon>
    </lineage>
</organism>
<comment type="caution">
    <text evidence="2">The sequence shown here is derived from an EMBL/GenBank/DDBJ whole genome shotgun (WGS) entry which is preliminary data.</text>
</comment>
<comment type="function">
    <text evidence="1">Broad specificity carboxypetidase that releases amino acids sequentially from the C-terminus, including neutral, aromatic, polar and basic residues.</text>
</comment>
<dbReference type="PIRSF" id="PIRSF006615">
    <property type="entry name" value="Zn_crbxpep_Taq"/>
    <property type="match status" value="1"/>
</dbReference>
<dbReference type="RefSeq" id="WP_010416187.1">
    <property type="nucleotide sequence ID" value="NZ_MCRM02000007.1"/>
</dbReference>
<reference evidence="2" key="1">
    <citation type="submission" date="2018-01" db="EMBL/GenBank/DDBJ databases">
        <title>Genomic characterization of Leptospira inadai serogroup Lyme isolated from captured rat in Brazil and comparative analysis with human reference strain.</title>
        <authorList>
            <person name="Moreno L.Z."/>
            <person name="Loureiro A.P."/>
            <person name="Miraglia F."/>
            <person name="Kremer F.S."/>
            <person name="Eslabao M.R."/>
            <person name="Dellagostin O.A."/>
            <person name="Lilenbaum W."/>
            <person name="Moreno A.M."/>
        </authorList>
    </citation>
    <scope>NUCLEOTIDE SEQUENCE [LARGE SCALE GENOMIC DNA]</scope>
    <source>
        <strain evidence="2">M34/99</strain>
    </source>
</reference>
<dbReference type="PROSITE" id="PS52034">
    <property type="entry name" value="PEPTIDASE_M32"/>
    <property type="match status" value="1"/>
</dbReference>
<dbReference type="Proteomes" id="UP000094669">
    <property type="component" value="Unassembled WGS sequence"/>
</dbReference>
<keyword evidence="1" id="KW-0479">Metal-binding</keyword>
<keyword evidence="1" id="KW-0645">Protease</keyword>
<dbReference type="GO" id="GO:0004180">
    <property type="term" value="F:carboxypeptidase activity"/>
    <property type="evidence" value="ECO:0007669"/>
    <property type="project" value="UniProtKB-KW"/>
</dbReference>
<protein>
    <recommendedName>
        <fullName evidence="1">Metal-dependent carboxypeptidase</fullName>
        <ecNumber evidence="1">3.4.17.19</ecNumber>
    </recommendedName>
</protein>
<keyword evidence="3" id="KW-1185">Reference proteome</keyword>
<keyword evidence="1" id="KW-0482">Metalloprotease</keyword>
<gene>
    <name evidence="2" type="ORF">BES34_009185</name>
</gene>
<dbReference type="Gene3D" id="1.10.1370.30">
    <property type="match status" value="1"/>
</dbReference>
<dbReference type="EC" id="3.4.17.19" evidence="1"/>
<dbReference type="EMBL" id="MCRM02000007">
    <property type="protein sequence ID" value="PNV75415.1"/>
    <property type="molecule type" value="Genomic_DNA"/>
</dbReference>
<dbReference type="CDD" id="cd06460">
    <property type="entry name" value="M32_Taq"/>
    <property type="match status" value="1"/>
</dbReference>
<dbReference type="SUPFAM" id="SSF55486">
    <property type="entry name" value="Metalloproteases ('zincins'), catalytic domain"/>
    <property type="match status" value="1"/>
</dbReference>
<comment type="similarity">
    <text evidence="1">Belongs to the peptidase M32 family.</text>
</comment>
<dbReference type="PANTHER" id="PTHR34217">
    <property type="entry name" value="METAL-DEPENDENT CARBOXYPEPTIDASE"/>
    <property type="match status" value="1"/>
</dbReference>
<dbReference type="Pfam" id="PF02074">
    <property type="entry name" value="Peptidase_M32"/>
    <property type="match status" value="1"/>
</dbReference>
<comment type="catalytic activity">
    <reaction evidence="1">
        <text>Release of a C-terminal amino acid with broad specificity, except for -Pro.</text>
        <dbReference type="EC" id="3.4.17.19"/>
    </reaction>
</comment>
<evidence type="ECO:0000256" key="1">
    <source>
        <dbReference type="PIRNR" id="PIRNR006615"/>
    </source>
</evidence>